<dbReference type="AlphaFoldDB" id="A0A4R6MJE8"/>
<protein>
    <submittedName>
        <fullName evidence="1">Soluble NSF attachment protein (SNAP)-like</fullName>
    </submittedName>
</protein>
<accession>A0A4R6MJE8</accession>
<dbReference type="Gene3D" id="1.25.40.10">
    <property type="entry name" value="Tetratricopeptide repeat domain"/>
    <property type="match status" value="1"/>
</dbReference>
<dbReference type="PROSITE" id="PS51257">
    <property type="entry name" value="PROKAR_LIPOPROTEIN"/>
    <property type="match status" value="1"/>
</dbReference>
<evidence type="ECO:0000313" key="2">
    <source>
        <dbReference type="Proteomes" id="UP000294656"/>
    </source>
</evidence>
<dbReference type="EMBL" id="SNXC01000001">
    <property type="protein sequence ID" value="TDP01865.1"/>
    <property type="molecule type" value="Genomic_DNA"/>
</dbReference>
<comment type="caution">
    <text evidence="1">The sequence shown here is derived from an EMBL/GenBank/DDBJ whole genome shotgun (WGS) entry which is preliminary data.</text>
</comment>
<name>A0A4R6MJE8_9GAMM</name>
<proteinExistence type="predicted"/>
<reference evidence="1 2" key="1">
    <citation type="submission" date="2019-03" db="EMBL/GenBank/DDBJ databases">
        <title>Genomic Encyclopedia of Type Strains, Phase III (KMG-III): the genomes of soil and plant-associated and newly described type strains.</title>
        <authorList>
            <person name="Whitman W."/>
        </authorList>
    </citation>
    <scope>NUCLEOTIDE SEQUENCE [LARGE SCALE GENOMIC DNA]</scope>
    <source>
        <strain evidence="1 2">CECT 7378</strain>
    </source>
</reference>
<evidence type="ECO:0000313" key="1">
    <source>
        <dbReference type="EMBL" id="TDP01865.1"/>
    </source>
</evidence>
<dbReference type="SUPFAM" id="SSF48452">
    <property type="entry name" value="TPR-like"/>
    <property type="match status" value="1"/>
</dbReference>
<keyword evidence="2" id="KW-1185">Reference proteome</keyword>
<dbReference type="Proteomes" id="UP000294656">
    <property type="component" value="Unassembled WGS sequence"/>
</dbReference>
<gene>
    <name evidence="1" type="ORF">DFP79_0040</name>
</gene>
<organism evidence="1 2">
    <name type="scientific">Marinomonas balearica</name>
    <dbReference type="NCBI Taxonomy" id="491947"/>
    <lineage>
        <taxon>Bacteria</taxon>
        <taxon>Pseudomonadati</taxon>
        <taxon>Pseudomonadota</taxon>
        <taxon>Gammaproteobacteria</taxon>
        <taxon>Oceanospirillales</taxon>
        <taxon>Oceanospirillaceae</taxon>
        <taxon>Marinomonas</taxon>
    </lineage>
</organism>
<dbReference type="RefSeq" id="WP_133501808.1">
    <property type="nucleotide sequence ID" value="NZ_SNXC01000001.1"/>
</dbReference>
<dbReference type="InterPro" id="IPR011990">
    <property type="entry name" value="TPR-like_helical_dom_sf"/>
</dbReference>
<dbReference type="OrthoDB" id="9822912at2"/>
<sequence length="176" mass="20063">MKYFLLLFILFSVGCATRPIPETSNPKKKIENAYRLRDRGQPIKAETLIGEALAIFKKRDSRSGVAGAYIAFGDLYKSKSYQGAIDTLENVHELKSYQDSANYYQKASDVYYEEGNTFMASWALMGMGDAYYSADNLEQACESYDMAEVISQEVSKNKRELESGIRRFRDHVNCHE</sequence>